<dbReference type="SMART" id="SM00530">
    <property type="entry name" value="HTH_XRE"/>
    <property type="match status" value="1"/>
</dbReference>
<dbReference type="InterPro" id="IPR010982">
    <property type="entry name" value="Lambda_DNA-bd_dom_sf"/>
</dbReference>
<dbReference type="Gene3D" id="1.10.260.40">
    <property type="entry name" value="lambda repressor-like DNA-binding domains"/>
    <property type="match status" value="1"/>
</dbReference>
<dbReference type="AlphaFoldDB" id="A0A317G1V4"/>
<evidence type="ECO:0000313" key="3">
    <source>
        <dbReference type="Proteomes" id="UP000245488"/>
    </source>
</evidence>
<gene>
    <name evidence="2" type="ORF">CPT75_09495</name>
</gene>
<feature type="domain" description="HTH cro/C1-type" evidence="1">
    <location>
        <begin position="52"/>
        <end position="106"/>
    </location>
</feature>
<proteinExistence type="predicted"/>
<protein>
    <recommendedName>
        <fullName evidence="1">HTH cro/C1-type domain-containing protein</fullName>
    </recommendedName>
</protein>
<dbReference type="InterPro" id="IPR001387">
    <property type="entry name" value="Cro/C1-type_HTH"/>
</dbReference>
<dbReference type="EMBL" id="NXNG01000001">
    <property type="protein sequence ID" value="PWT27316.1"/>
    <property type="molecule type" value="Genomic_DNA"/>
</dbReference>
<dbReference type="CDD" id="cd00093">
    <property type="entry name" value="HTH_XRE"/>
    <property type="match status" value="1"/>
</dbReference>
<name>A0A317G1V4_BUTFI</name>
<sequence length="131" mass="14874">MVDRVRPNSALRNCIRKLSIRLLRSKYEREISRTDRKKVRGDMDLNSFAKLISDKRKDLGLSMTDVSEKTGINIEALEKYEKGIQKPTAGDIKSLGKALGIPPVILMHGPEMVHSSGFDENGRRTSKWTEF</sequence>
<evidence type="ECO:0000313" key="2">
    <source>
        <dbReference type="EMBL" id="PWT27316.1"/>
    </source>
</evidence>
<accession>A0A317G1V4</accession>
<comment type="caution">
    <text evidence="2">The sequence shown here is derived from an EMBL/GenBank/DDBJ whole genome shotgun (WGS) entry which is preliminary data.</text>
</comment>
<dbReference type="PROSITE" id="PS50943">
    <property type="entry name" value="HTH_CROC1"/>
    <property type="match status" value="1"/>
</dbReference>
<dbReference type="SUPFAM" id="SSF47413">
    <property type="entry name" value="lambda repressor-like DNA-binding domains"/>
    <property type="match status" value="1"/>
</dbReference>
<dbReference type="Proteomes" id="UP000245488">
    <property type="component" value="Chromosome"/>
</dbReference>
<organism evidence="2 3">
    <name type="scientific">Butyrivibrio fibrisolvens</name>
    <dbReference type="NCBI Taxonomy" id="831"/>
    <lineage>
        <taxon>Bacteria</taxon>
        <taxon>Bacillati</taxon>
        <taxon>Bacillota</taxon>
        <taxon>Clostridia</taxon>
        <taxon>Lachnospirales</taxon>
        <taxon>Lachnospiraceae</taxon>
        <taxon>Butyrivibrio</taxon>
    </lineage>
</organism>
<dbReference type="GO" id="GO:0003677">
    <property type="term" value="F:DNA binding"/>
    <property type="evidence" value="ECO:0007669"/>
    <property type="project" value="InterPro"/>
</dbReference>
<dbReference type="Pfam" id="PF01381">
    <property type="entry name" value="HTH_3"/>
    <property type="match status" value="1"/>
</dbReference>
<keyword evidence="3" id="KW-1185">Reference proteome</keyword>
<reference evidence="2 3" key="1">
    <citation type="submission" date="2017-09" db="EMBL/GenBank/DDBJ databases">
        <title>High-quality draft genome sequence of Butyrivibrio fibrisolvens INBov1, isolated from cow rumen.</title>
        <authorList>
            <person name="Rodriguez Hernaez J."/>
            <person name="Rivarola M."/>
            <person name="Paniego N."/>
            <person name="Cravero S."/>
            <person name="Ceron Cucchi M."/>
            <person name="Martinez M.C."/>
        </authorList>
    </citation>
    <scope>NUCLEOTIDE SEQUENCE [LARGE SCALE GENOMIC DNA]</scope>
    <source>
        <strain evidence="2 3">INBov1</strain>
    </source>
</reference>
<evidence type="ECO:0000259" key="1">
    <source>
        <dbReference type="PROSITE" id="PS50943"/>
    </source>
</evidence>